<proteinExistence type="inferred from homology"/>
<name>A0AA37WPU0_9GAMM</name>
<protein>
    <submittedName>
        <fullName evidence="7">DNA recombination protein RmuC</fullName>
    </submittedName>
</protein>
<keyword evidence="3 5" id="KW-0175">Coiled coil</keyword>
<evidence type="ECO:0000256" key="5">
    <source>
        <dbReference type="SAM" id="Coils"/>
    </source>
</evidence>
<evidence type="ECO:0000256" key="4">
    <source>
        <dbReference type="ARBA" id="ARBA00023172"/>
    </source>
</evidence>
<feature type="coiled-coil region" evidence="5">
    <location>
        <begin position="72"/>
        <end position="99"/>
    </location>
</feature>
<evidence type="ECO:0000256" key="6">
    <source>
        <dbReference type="SAM" id="Phobius"/>
    </source>
</evidence>
<dbReference type="PANTHER" id="PTHR30563">
    <property type="entry name" value="DNA RECOMBINATION PROTEIN RMUC"/>
    <property type="match status" value="1"/>
</dbReference>
<comment type="caution">
    <text evidence="7">The sequence shown here is derived from an EMBL/GenBank/DDBJ whole genome shotgun (WGS) entry which is preliminary data.</text>
</comment>
<accession>A0AA37WPU0</accession>
<dbReference type="PANTHER" id="PTHR30563:SF0">
    <property type="entry name" value="DNA RECOMBINATION PROTEIN RMUC"/>
    <property type="match status" value="1"/>
</dbReference>
<dbReference type="Pfam" id="PF02646">
    <property type="entry name" value="RmuC"/>
    <property type="match status" value="1"/>
</dbReference>
<evidence type="ECO:0000313" key="8">
    <source>
        <dbReference type="Proteomes" id="UP001156870"/>
    </source>
</evidence>
<comment type="function">
    <text evidence="1">Involved in DNA recombination.</text>
</comment>
<keyword evidence="8" id="KW-1185">Reference proteome</keyword>
<comment type="similarity">
    <text evidence="2">Belongs to the RmuC family.</text>
</comment>
<keyword evidence="4" id="KW-0233">DNA recombination</keyword>
<keyword evidence="6" id="KW-0812">Transmembrane</keyword>
<sequence>MFPELSSVNFLPFFISAVSGVALSGLIAAIVLLRVRQHYQNNLFSVEQKFQEKLQQQFQQQQLDEQEAQFSVQTLDNTLKRYEQQLSEIKHQLQEMTHLRGVAEQKLAAVTEREQHLIVYKKTSETLQHQLHDTKEALARAHEQQQARETHYQEQLQTLSDAKKQLTQEFENLANRIFERKQSQFNEVSQTALNTTIDPLKQQLQEFRKRVDDVYDKENAERNRLVGHIQQLQKQTEKIGNDAINLANALKGDNKLQGNWGEVILERLLEDSGLQKGREYLVQPSLKDESGARRSPDVIVRLPEGKDIVIDSKVSLADYERYFSAEEEHLKKAALQAHVNSMRQHVKSLSKKSYQHLEGLRSLDFVFIFVPIEAAFLLALQASPELFKEAYDHHIVLVSPTTLLATLRTVENIWRYEKQNTNAEEIAKSAGGLYDQFVLVLESLDLLGVALEKSQQAFEQTHKRLSSGRGNLLRRVEGLQKLGAKTKKQLPQRYQVNDSASLEESEHTVFVNADDV</sequence>
<dbReference type="GO" id="GO:0006310">
    <property type="term" value="P:DNA recombination"/>
    <property type="evidence" value="ECO:0007669"/>
    <property type="project" value="UniProtKB-KW"/>
</dbReference>
<evidence type="ECO:0000313" key="7">
    <source>
        <dbReference type="EMBL" id="GLS26677.1"/>
    </source>
</evidence>
<evidence type="ECO:0000256" key="1">
    <source>
        <dbReference type="ARBA" id="ARBA00003416"/>
    </source>
</evidence>
<evidence type="ECO:0000256" key="2">
    <source>
        <dbReference type="ARBA" id="ARBA00009840"/>
    </source>
</evidence>
<keyword evidence="6" id="KW-0472">Membrane</keyword>
<gene>
    <name evidence="7" type="primary">rmuC</name>
    <name evidence="7" type="ORF">GCM10007877_23940</name>
</gene>
<keyword evidence="6" id="KW-1133">Transmembrane helix</keyword>
<feature type="transmembrane region" description="Helical" evidence="6">
    <location>
        <begin position="12"/>
        <end position="33"/>
    </location>
</feature>
<dbReference type="EMBL" id="BSPD01000057">
    <property type="protein sequence ID" value="GLS26677.1"/>
    <property type="molecule type" value="Genomic_DNA"/>
</dbReference>
<dbReference type="AlphaFoldDB" id="A0AA37WPU0"/>
<reference evidence="7 8" key="1">
    <citation type="journal article" date="2014" name="Int. J. Syst. Evol. Microbiol.">
        <title>Complete genome sequence of Corynebacterium casei LMG S-19264T (=DSM 44701T), isolated from a smear-ripened cheese.</title>
        <authorList>
            <consortium name="US DOE Joint Genome Institute (JGI-PGF)"/>
            <person name="Walter F."/>
            <person name="Albersmeier A."/>
            <person name="Kalinowski J."/>
            <person name="Ruckert C."/>
        </authorList>
    </citation>
    <scope>NUCLEOTIDE SEQUENCE [LARGE SCALE GENOMIC DNA]</scope>
    <source>
        <strain evidence="7 8">NBRC 110095</strain>
    </source>
</reference>
<feature type="coiled-coil region" evidence="5">
    <location>
        <begin position="124"/>
        <end position="176"/>
    </location>
</feature>
<dbReference type="Proteomes" id="UP001156870">
    <property type="component" value="Unassembled WGS sequence"/>
</dbReference>
<dbReference type="RefSeq" id="WP_232595333.1">
    <property type="nucleotide sequence ID" value="NZ_BSPD01000057.1"/>
</dbReference>
<evidence type="ECO:0000256" key="3">
    <source>
        <dbReference type="ARBA" id="ARBA00023054"/>
    </source>
</evidence>
<dbReference type="InterPro" id="IPR003798">
    <property type="entry name" value="DNA_recombination_RmuC"/>
</dbReference>
<organism evidence="7 8">
    <name type="scientific">Marinibactrum halimedae</name>
    <dbReference type="NCBI Taxonomy" id="1444977"/>
    <lineage>
        <taxon>Bacteria</taxon>
        <taxon>Pseudomonadati</taxon>
        <taxon>Pseudomonadota</taxon>
        <taxon>Gammaproteobacteria</taxon>
        <taxon>Cellvibrionales</taxon>
        <taxon>Cellvibrionaceae</taxon>
        <taxon>Marinibactrum</taxon>
    </lineage>
</organism>